<proteinExistence type="predicted"/>
<dbReference type="AlphaFoldDB" id="A0A2J7PLJ1"/>
<accession>A0A2J7PLJ1</accession>
<protein>
    <submittedName>
        <fullName evidence="1">Uncharacterized protein</fullName>
    </submittedName>
</protein>
<name>A0A2J7PLJ1_9NEOP</name>
<comment type="caution">
    <text evidence="1">The sequence shown here is derived from an EMBL/GenBank/DDBJ whole genome shotgun (WGS) entry which is preliminary data.</text>
</comment>
<gene>
    <name evidence="1" type="ORF">B7P43_G06595</name>
</gene>
<reference evidence="1 2" key="1">
    <citation type="submission" date="2017-12" db="EMBL/GenBank/DDBJ databases">
        <title>Hemimetabolous genomes reveal molecular basis of termite eusociality.</title>
        <authorList>
            <person name="Harrison M.C."/>
            <person name="Jongepier E."/>
            <person name="Robertson H.M."/>
            <person name="Arning N."/>
            <person name="Bitard-Feildel T."/>
            <person name="Chao H."/>
            <person name="Childers C.P."/>
            <person name="Dinh H."/>
            <person name="Doddapaneni H."/>
            <person name="Dugan S."/>
            <person name="Gowin J."/>
            <person name="Greiner C."/>
            <person name="Han Y."/>
            <person name="Hu H."/>
            <person name="Hughes D.S.T."/>
            <person name="Huylmans A.-K."/>
            <person name="Kemena C."/>
            <person name="Kremer L.P.M."/>
            <person name="Lee S.L."/>
            <person name="Lopez-Ezquerra A."/>
            <person name="Mallet L."/>
            <person name="Monroy-Kuhn J.M."/>
            <person name="Moser A."/>
            <person name="Murali S.C."/>
            <person name="Muzny D.M."/>
            <person name="Otani S."/>
            <person name="Piulachs M.-D."/>
            <person name="Poelchau M."/>
            <person name="Qu J."/>
            <person name="Schaub F."/>
            <person name="Wada-Katsumata A."/>
            <person name="Worley K.C."/>
            <person name="Xie Q."/>
            <person name="Ylla G."/>
            <person name="Poulsen M."/>
            <person name="Gibbs R.A."/>
            <person name="Schal C."/>
            <person name="Richards S."/>
            <person name="Belles X."/>
            <person name="Korb J."/>
            <person name="Bornberg-Bauer E."/>
        </authorList>
    </citation>
    <scope>NUCLEOTIDE SEQUENCE [LARGE SCALE GENOMIC DNA]</scope>
    <source>
        <tissue evidence="1">Whole body</tissue>
    </source>
</reference>
<dbReference type="EMBL" id="NEVH01024425">
    <property type="protein sequence ID" value="PNF17204.1"/>
    <property type="molecule type" value="Genomic_DNA"/>
</dbReference>
<dbReference type="Proteomes" id="UP000235965">
    <property type="component" value="Unassembled WGS sequence"/>
</dbReference>
<evidence type="ECO:0000313" key="1">
    <source>
        <dbReference type="EMBL" id="PNF17204.1"/>
    </source>
</evidence>
<organism evidence="1 2">
    <name type="scientific">Cryptotermes secundus</name>
    <dbReference type="NCBI Taxonomy" id="105785"/>
    <lineage>
        <taxon>Eukaryota</taxon>
        <taxon>Metazoa</taxon>
        <taxon>Ecdysozoa</taxon>
        <taxon>Arthropoda</taxon>
        <taxon>Hexapoda</taxon>
        <taxon>Insecta</taxon>
        <taxon>Pterygota</taxon>
        <taxon>Neoptera</taxon>
        <taxon>Polyneoptera</taxon>
        <taxon>Dictyoptera</taxon>
        <taxon>Blattodea</taxon>
        <taxon>Blattoidea</taxon>
        <taxon>Termitoidae</taxon>
        <taxon>Kalotermitidae</taxon>
        <taxon>Cryptotermitinae</taxon>
        <taxon>Cryptotermes</taxon>
    </lineage>
</organism>
<dbReference type="InParanoid" id="A0A2J7PLJ1"/>
<keyword evidence="2" id="KW-1185">Reference proteome</keyword>
<evidence type="ECO:0000313" key="2">
    <source>
        <dbReference type="Proteomes" id="UP000235965"/>
    </source>
</evidence>
<sequence>MESERIPVHVEQSEAEQDFSILLTEGTVKSWFLTYQYTLSFEVFTVMAMGSSIFWDVIPSSLMKIKPYFGGTYHPACWPQHAGFMLDLLFDPEDGIYFFLWDIG</sequence>